<comment type="similarity">
    <text evidence="1">Belongs to the KAE1 / TsaD family.</text>
</comment>
<dbReference type="GO" id="GO:0005739">
    <property type="term" value="C:mitochondrion"/>
    <property type="evidence" value="ECO:0007669"/>
    <property type="project" value="UniProtKB-SubCell"/>
</dbReference>
<dbReference type="GO" id="GO:0061711">
    <property type="term" value="F:tRNA N(6)-L-threonylcarbamoyladenine synthase activity"/>
    <property type="evidence" value="ECO:0007669"/>
    <property type="project" value="UniProtKB-EC"/>
</dbReference>
<protein>
    <submittedName>
        <fullName evidence="3">Glycoprotease family protein</fullName>
    </submittedName>
</protein>
<dbReference type="VEuPathDB" id="FungiDB:AAP_04869"/>
<evidence type="ECO:0000259" key="2">
    <source>
        <dbReference type="Pfam" id="PF00814"/>
    </source>
</evidence>
<keyword evidence="1" id="KW-0496">Mitochondrion</keyword>
<comment type="caution">
    <text evidence="3">The sequence shown here is derived from an EMBL/GenBank/DDBJ whole genome shotgun (WGS) entry which is preliminary data.</text>
</comment>
<keyword evidence="1" id="KW-0012">Acyltransferase</keyword>
<dbReference type="Proteomes" id="UP000242877">
    <property type="component" value="Unassembled WGS sequence"/>
</dbReference>
<dbReference type="InterPro" id="IPR022450">
    <property type="entry name" value="TsaD"/>
</dbReference>
<keyword evidence="1" id="KW-0819">tRNA processing</keyword>
<dbReference type="SUPFAM" id="SSF53067">
    <property type="entry name" value="Actin-like ATPase domain"/>
    <property type="match status" value="2"/>
</dbReference>
<evidence type="ECO:0000313" key="4">
    <source>
        <dbReference type="Proteomes" id="UP000242877"/>
    </source>
</evidence>
<name>A0A167W930_9EURO</name>
<dbReference type="PANTHER" id="PTHR11735:SF6">
    <property type="entry name" value="TRNA N6-ADENOSINE THREONYLCARBAMOYLTRANSFERASE, MITOCHONDRIAL"/>
    <property type="match status" value="1"/>
</dbReference>
<feature type="domain" description="Gcp-like" evidence="2">
    <location>
        <begin position="136"/>
        <end position="434"/>
    </location>
</feature>
<dbReference type="InterPro" id="IPR043129">
    <property type="entry name" value="ATPase_NBD"/>
</dbReference>
<dbReference type="InterPro" id="IPR017860">
    <property type="entry name" value="Peptidase_M22_CS"/>
</dbReference>
<dbReference type="OrthoDB" id="10259622at2759"/>
<gene>
    <name evidence="3" type="ORF">AAP_04869</name>
</gene>
<dbReference type="Gene3D" id="3.30.420.40">
    <property type="match status" value="2"/>
</dbReference>
<dbReference type="GO" id="GO:0006508">
    <property type="term" value="P:proteolysis"/>
    <property type="evidence" value="ECO:0007669"/>
    <property type="project" value="UniProtKB-KW"/>
</dbReference>
<comment type="function">
    <text evidence="1">Required for the formation of a threonylcarbamoyl group on adenosine at position 37 (t(6)A37) in mitochondrial tRNAs that read codons beginning with adenine. Probably involved in the transfer of the threonylcarbamoyl moiety of threonylcarbamoyl-AMP (TC-AMP) to the N6 group of A37. Involved in mitochondrial genome maintenance.</text>
</comment>
<dbReference type="InterPro" id="IPR000905">
    <property type="entry name" value="Gcp-like_dom"/>
</dbReference>
<comment type="catalytic activity">
    <reaction evidence="1">
        <text>L-threonylcarbamoyladenylate + adenosine(37) in tRNA = N(6)-L-threonylcarbamoyladenosine(37) in tRNA + AMP + H(+)</text>
        <dbReference type="Rhea" id="RHEA:37059"/>
        <dbReference type="Rhea" id="RHEA-COMP:10162"/>
        <dbReference type="Rhea" id="RHEA-COMP:10163"/>
        <dbReference type="ChEBI" id="CHEBI:15378"/>
        <dbReference type="ChEBI" id="CHEBI:73682"/>
        <dbReference type="ChEBI" id="CHEBI:74411"/>
        <dbReference type="ChEBI" id="CHEBI:74418"/>
        <dbReference type="ChEBI" id="CHEBI:456215"/>
        <dbReference type="EC" id="2.3.1.234"/>
    </reaction>
</comment>
<comment type="cofactor">
    <cofactor evidence="1">
        <name>a divalent metal cation</name>
        <dbReference type="ChEBI" id="CHEBI:60240"/>
    </cofactor>
    <text evidence="1">Binds 1 divalent metal cation per subunit.</text>
</comment>
<keyword evidence="3" id="KW-0378">Hydrolase</keyword>
<dbReference type="AlphaFoldDB" id="A0A167W930"/>
<reference evidence="3 4" key="1">
    <citation type="journal article" date="2016" name="Genome Biol. Evol.">
        <title>Divergent and convergent evolution of fungal pathogenicity.</title>
        <authorList>
            <person name="Shang Y."/>
            <person name="Xiao G."/>
            <person name="Zheng P."/>
            <person name="Cen K."/>
            <person name="Zhan S."/>
            <person name="Wang C."/>
        </authorList>
    </citation>
    <scope>NUCLEOTIDE SEQUENCE [LARGE SCALE GENOMIC DNA]</scope>
    <source>
        <strain evidence="3 4">ARSEF 7405</strain>
    </source>
</reference>
<dbReference type="PANTHER" id="PTHR11735">
    <property type="entry name" value="TRNA N6-ADENOSINE THREONYLCARBAMOYLTRANSFERASE"/>
    <property type="match status" value="1"/>
</dbReference>
<evidence type="ECO:0000313" key="3">
    <source>
        <dbReference type="EMBL" id="KZZ88546.1"/>
    </source>
</evidence>
<keyword evidence="1" id="KW-0479">Metal-binding</keyword>
<dbReference type="GO" id="GO:0008233">
    <property type="term" value="F:peptidase activity"/>
    <property type="evidence" value="ECO:0007669"/>
    <property type="project" value="UniProtKB-KW"/>
</dbReference>
<dbReference type="Pfam" id="PF00814">
    <property type="entry name" value="TsaD"/>
    <property type="match status" value="1"/>
</dbReference>
<keyword evidence="1" id="KW-0808">Transferase</keyword>
<dbReference type="EMBL" id="AZGZ01000025">
    <property type="protein sequence ID" value="KZZ88546.1"/>
    <property type="molecule type" value="Genomic_DNA"/>
</dbReference>
<proteinExistence type="inferred from homology"/>
<organism evidence="3 4">
    <name type="scientific">Ascosphaera apis ARSEF 7405</name>
    <dbReference type="NCBI Taxonomy" id="392613"/>
    <lineage>
        <taxon>Eukaryota</taxon>
        <taxon>Fungi</taxon>
        <taxon>Dikarya</taxon>
        <taxon>Ascomycota</taxon>
        <taxon>Pezizomycotina</taxon>
        <taxon>Eurotiomycetes</taxon>
        <taxon>Eurotiomycetidae</taxon>
        <taxon>Onygenales</taxon>
        <taxon>Ascosphaeraceae</taxon>
        <taxon>Ascosphaera</taxon>
    </lineage>
</organism>
<comment type="subcellular location">
    <subcellularLocation>
        <location evidence="1">Mitochondrion</location>
    </subcellularLocation>
</comment>
<evidence type="ECO:0000256" key="1">
    <source>
        <dbReference type="HAMAP-Rule" id="MF_03179"/>
    </source>
</evidence>
<dbReference type="GO" id="GO:0046872">
    <property type="term" value="F:metal ion binding"/>
    <property type="evidence" value="ECO:0007669"/>
    <property type="project" value="UniProtKB-KW"/>
</dbReference>
<keyword evidence="4" id="KW-1185">Reference proteome</keyword>
<sequence>MSFLRQLGINLRARRYANFTLGNAMLGNDARRRSLLTLAIETSCDDTAVALLEKHDPSHACNGPLMSLHFHEKITADSKEYQGIHPLVALDSHQSSLSKLINKSLRFLPNAPNDSDFAGSIILQSSDGNPIWRRKPDFISVTRGPGMRSNLATGLDTAKGLSVAWQIPLVGVHHMQGHLLTPRLESAMKIKTNNASQKISPEFPFLSILVSGGHTMLVNSKSLDKHTILAATIDIAMGDAIDKTARLVLPPSLLASTEATMYGKSMEAFAFPGGKDDHSFYEPPSTRHAEIAKRKSGDYDWEFNLPLSNTRKLEFSFAGIPSRVKRIFNERKAAFPTDATTEDIMSYNERVALARMVMQICFEHLASRTVIALDDLKARGECPPTTLVVSGGVAANQFLWTVLRRFLDARGYSDIELIAPKPALCTDNAAMIAWAGLEMFESGVQSDLSCLALRKWSLDPDAEDGGIMGVGGWIKS</sequence>
<dbReference type="GO" id="GO:0072670">
    <property type="term" value="P:mitochondrial tRNA threonylcarbamoyladenosine modification"/>
    <property type="evidence" value="ECO:0007669"/>
    <property type="project" value="TreeGrafter"/>
</dbReference>
<accession>A0A167W930</accession>
<dbReference type="HAMAP" id="MF_01445">
    <property type="entry name" value="TsaD"/>
    <property type="match status" value="1"/>
</dbReference>
<comment type="subunit">
    <text evidence="1">Homodimer.</text>
</comment>
<dbReference type="PROSITE" id="PS01016">
    <property type="entry name" value="GLYCOPROTEASE"/>
    <property type="match status" value="1"/>
</dbReference>
<keyword evidence="3" id="KW-0645">Protease</keyword>